<accession>A0A1W1WAT5</accession>
<dbReference type="Proteomes" id="UP000192660">
    <property type="component" value="Unassembled WGS sequence"/>
</dbReference>
<keyword evidence="2" id="KW-1185">Reference proteome</keyword>
<dbReference type="EMBL" id="FWWY01000001">
    <property type="protein sequence ID" value="SMC03384.1"/>
    <property type="molecule type" value="Genomic_DNA"/>
</dbReference>
<evidence type="ECO:0000313" key="1">
    <source>
        <dbReference type="EMBL" id="SMC03384.1"/>
    </source>
</evidence>
<sequence length="46" mass="5216">MCSQRVGKSQKAGDNNQEDTMFFGSSRILRFKIVDGIILENLVRRG</sequence>
<evidence type="ECO:0000313" key="2">
    <source>
        <dbReference type="Proteomes" id="UP000192660"/>
    </source>
</evidence>
<name>A0A1W1WAT5_SULTA</name>
<proteinExistence type="predicted"/>
<reference evidence="2" key="1">
    <citation type="submission" date="2017-04" db="EMBL/GenBank/DDBJ databases">
        <authorList>
            <person name="Varghese N."/>
            <person name="Submissions S."/>
        </authorList>
    </citation>
    <scope>NUCLEOTIDE SEQUENCE [LARGE SCALE GENOMIC DNA]</scope>
    <source>
        <strain evidence="2">DSM 9293</strain>
    </source>
</reference>
<dbReference type="AlphaFoldDB" id="A0A1W1WAT5"/>
<protein>
    <submittedName>
        <fullName evidence="1">Uncharacterized protein</fullName>
    </submittedName>
</protein>
<organism evidence="1 2">
    <name type="scientific">Sulfobacillus thermosulfidooxidans (strain DSM 9293 / VKM B-1269 / AT-1)</name>
    <dbReference type="NCBI Taxonomy" id="929705"/>
    <lineage>
        <taxon>Bacteria</taxon>
        <taxon>Bacillati</taxon>
        <taxon>Bacillota</taxon>
        <taxon>Clostridia</taxon>
        <taxon>Eubacteriales</taxon>
        <taxon>Clostridiales Family XVII. Incertae Sedis</taxon>
        <taxon>Sulfobacillus</taxon>
    </lineage>
</organism>
<gene>
    <name evidence="1" type="ORF">SAMN00768000_1057</name>
</gene>